<dbReference type="Pfam" id="PF00205">
    <property type="entry name" value="TPP_enzyme_M"/>
    <property type="match status" value="1"/>
</dbReference>
<keyword evidence="2 3" id="KW-0786">Thiamine pyrophosphate</keyword>
<dbReference type="OrthoDB" id="4494979at2"/>
<dbReference type="GO" id="GO:0003984">
    <property type="term" value="F:acetolactate synthase activity"/>
    <property type="evidence" value="ECO:0007669"/>
    <property type="project" value="UniProtKB-EC"/>
</dbReference>
<dbReference type="Pfam" id="PF02776">
    <property type="entry name" value="TPP_enzyme_N"/>
    <property type="match status" value="1"/>
</dbReference>
<accession>Q1YIU4</accession>
<dbReference type="InterPro" id="IPR045229">
    <property type="entry name" value="TPP_enz"/>
</dbReference>
<dbReference type="CDD" id="cd00568">
    <property type="entry name" value="TPP_enzymes"/>
    <property type="match status" value="1"/>
</dbReference>
<dbReference type="AlphaFoldDB" id="Q1YIU4"/>
<dbReference type="SUPFAM" id="SSF52467">
    <property type="entry name" value="DHS-like NAD/FAD-binding domain"/>
    <property type="match status" value="1"/>
</dbReference>
<evidence type="ECO:0000259" key="4">
    <source>
        <dbReference type="Pfam" id="PF00205"/>
    </source>
</evidence>
<dbReference type="RefSeq" id="WP_009209233.1">
    <property type="nucleotide sequence ID" value="NZ_BBWP01000024.1"/>
</dbReference>
<dbReference type="Gene3D" id="3.40.50.1220">
    <property type="entry name" value="TPP-binding domain"/>
    <property type="match status" value="1"/>
</dbReference>
<dbReference type="InterPro" id="IPR029035">
    <property type="entry name" value="DHS-like_NAD/FAD-binding_dom"/>
</dbReference>
<evidence type="ECO:0000313" key="7">
    <source>
        <dbReference type="EMBL" id="EAS50023.1"/>
    </source>
</evidence>
<sequence>MTQSQANARNGGRILVDQLLKQGADTAFCVPGESYLAVLDALYDSRDEIRLINARHEAGAANMADAYGKLTGKPGLCFVTRGPGACHASVGVHTAFQDSTPMILFVGQVGRDMRDREAFQEIDYRRMFSPVAKWAAEIETTARIPEYVARAYQVAMSGRPGPVVLALPEDMLTEMASVGDAPKAMPVEGHVTAADAEAIRAILTEAKNPLMLVGGSGWTDAACRDITAFAEANGLPVASSFRRQDVVSAASSSFVGDFGTAGAPSLVKRMAEVDVLFVAGARLGEMTTKGYTTLDSPSPRPRLIHIHSGAEEVGRVYQPELGLCASPASLASALAEESWFEPSRFEGWRSQLRQEFLADVEPEQEAGPLDLAAAFTTLREELSTDAIVTLDAGNHTGWPQRYLRYGRPGRQIGSTAGAMGYAVPAAVAAAIAHPDRTVIGCVGDGGFQMSGLELATAVQYGATPIIFVFANGTYGTIRMHQEREYPVRVVGTDLQNPDFAAMATALGAHGERVTSNDEFMPAFERARASGKAALIELVTDPERISTRTTVTKLRALAK</sequence>
<dbReference type="Pfam" id="PF02775">
    <property type="entry name" value="TPP_enzyme_C"/>
    <property type="match status" value="1"/>
</dbReference>
<dbReference type="PANTHER" id="PTHR18968:SF120">
    <property type="entry name" value="ACETOLACTATE SYNTHASE LARGE SUBUNIT"/>
    <property type="match status" value="1"/>
</dbReference>
<dbReference type="EC" id="2.2.1.6" evidence="7"/>
<keyword evidence="8" id="KW-1185">Reference proteome</keyword>
<feature type="domain" description="Thiamine pyrophosphate enzyme central" evidence="4">
    <location>
        <begin position="198"/>
        <end position="334"/>
    </location>
</feature>
<evidence type="ECO:0000256" key="2">
    <source>
        <dbReference type="ARBA" id="ARBA00023052"/>
    </source>
</evidence>
<evidence type="ECO:0000313" key="8">
    <source>
        <dbReference type="Proteomes" id="UP000000321"/>
    </source>
</evidence>
<dbReference type="InterPro" id="IPR011766">
    <property type="entry name" value="TPP_enzyme_TPP-bd"/>
</dbReference>
<organism evidence="7 8">
    <name type="scientific">Aurantimonas manganoxydans (strain ATCC BAA-1229 / DSM 21871 / SI85-9A1)</name>
    <dbReference type="NCBI Taxonomy" id="287752"/>
    <lineage>
        <taxon>Bacteria</taxon>
        <taxon>Pseudomonadati</taxon>
        <taxon>Pseudomonadota</taxon>
        <taxon>Alphaproteobacteria</taxon>
        <taxon>Hyphomicrobiales</taxon>
        <taxon>Aurantimonadaceae</taxon>
        <taxon>Aurantimonas</taxon>
    </lineage>
</organism>
<dbReference type="CDD" id="cd07035">
    <property type="entry name" value="TPP_PYR_POX_like"/>
    <property type="match status" value="1"/>
</dbReference>
<dbReference type="Proteomes" id="UP000000321">
    <property type="component" value="Unassembled WGS sequence"/>
</dbReference>
<evidence type="ECO:0000259" key="6">
    <source>
        <dbReference type="Pfam" id="PF02776"/>
    </source>
</evidence>
<keyword evidence="7" id="KW-0808">Transferase</keyword>
<dbReference type="SUPFAM" id="SSF52518">
    <property type="entry name" value="Thiamin diphosphate-binding fold (THDP-binding)"/>
    <property type="match status" value="2"/>
</dbReference>
<protein>
    <submittedName>
        <fullName evidence="7">Acetolactate synthase</fullName>
        <ecNumber evidence="7">2.2.1.6</ecNumber>
    </submittedName>
</protein>
<dbReference type="BioCyc" id="AURANTIMONAS:SI859A1_01376-MONOMER"/>
<dbReference type="GO" id="GO:0050660">
    <property type="term" value="F:flavin adenine dinucleotide binding"/>
    <property type="evidence" value="ECO:0007669"/>
    <property type="project" value="TreeGrafter"/>
</dbReference>
<dbReference type="InterPro" id="IPR012001">
    <property type="entry name" value="Thiamin_PyroP_enz_TPP-bd_dom"/>
</dbReference>
<dbReference type="GO" id="GO:0009099">
    <property type="term" value="P:L-valine biosynthetic process"/>
    <property type="evidence" value="ECO:0007669"/>
    <property type="project" value="TreeGrafter"/>
</dbReference>
<feature type="domain" description="Thiamine pyrophosphate enzyme N-terminal TPP-binding" evidence="6">
    <location>
        <begin position="10"/>
        <end position="124"/>
    </location>
</feature>
<evidence type="ECO:0000256" key="3">
    <source>
        <dbReference type="RuleBase" id="RU362132"/>
    </source>
</evidence>
<dbReference type="FunFam" id="3.40.50.970:FF:000007">
    <property type="entry name" value="Acetolactate synthase"/>
    <property type="match status" value="1"/>
</dbReference>
<dbReference type="NCBIfam" id="NF006052">
    <property type="entry name" value="PRK08199.1"/>
    <property type="match status" value="1"/>
</dbReference>
<evidence type="ECO:0000256" key="1">
    <source>
        <dbReference type="ARBA" id="ARBA00007812"/>
    </source>
</evidence>
<dbReference type="InterPro" id="IPR012000">
    <property type="entry name" value="Thiamin_PyroP_enz_cen_dom"/>
</dbReference>
<comment type="similarity">
    <text evidence="1 3">Belongs to the TPP enzyme family.</text>
</comment>
<dbReference type="Gene3D" id="3.40.50.970">
    <property type="match status" value="2"/>
</dbReference>
<dbReference type="GO" id="GO:0005948">
    <property type="term" value="C:acetolactate synthase complex"/>
    <property type="evidence" value="ECO:0007669"/>
    <property type="project" value="TreeGrafter"/>
</dbReference>
<dbReference type="HOGENOM" id="CLU_013748_3_4_5"/>
<dbReference type="GO" id="GO:0000287">
    <property type="term" value="F:magnesium ion binding"/>
    <property type="evidence" value="ECO:0007669"/>
    <property type="project" value="InterPro"/>
</dbReference>
<proteinExistence type="inferred from homology"/>
<reference evidence="7 8" key="1">
    <citation type="journal article" date="2008" name="Appl. Environ. Microbiol.">
        <title>Genomic insights into Mn(II) oxidation by the marine alphaproteobacterium Aurantimonas sp. strain SI85-9A1.</title>
        <authorList>
            <person name="Dick G.J."/>
            <person name="Podell S."/>
            <person name="Johnson H.A."/>
            <person name="Rivera-Espinoza Y."/>
            <person name="Bernier-Latmani R."/>
            <person name="McCarthy J.K."/>
            <person name="Torpey J.W."/>
            <person name="Clement B.G."/>
            <person name="Gaasterland T."/>
            <person name="Tebo B.M."/>
        </authorList>
    </citation>
    <scope>NUCLEOTIDE SEQUENCE [LARGE SCALE GENOMIC DNA]</scope>
    <source>
        <strain evidence="7 8">SI85-9A1</strain>
    </source>
</reference>
<dbReference type="GO" id="GO:0030976">
    <property type="term" value="F:thiamine pyrophosphate binding"/>
    <property type="evidence" value="ECO:0007669"/>
    <property type="project" value="InterPro"/>
</dbReference>
<dbReference type="PANTHER" id="PTHR18968">
    <property type="entry name" value="THIAMINE PYROPHOSPHATE ENZYMES"/>
    <property type="match status" value="1"/>
</dbReference>
<name>Q1YIU4_AURMS</name>
<dbReference type="InterPro" id="IPR029061">
    <property type="entry name" value="THDP-binding"/>
</dbReference>
<dbReference type="EMBL" id="AAPJ01000003">
    <property type="protein sequence ID" value="EAS50023.1"/>
    <property type="molecule type" value="Genomic_DNA"/>
</dbReference>
<comment type="caution">
    <text evidence="7">The sequence shown here is derived from an EMBL/GenBank/DDBJ whole genome shotgun (WGS) entry which is preliminary data.</text>
</comment>
<feature type="domain" description="Thiamine pyrophosphate enzyme TPP-binding" evidence="5">
    <location>
        <begin position="391"/>
        <end position="536"/>
    </location>
</feature>
<evidence type="ECO:0000259" key="5">
    <source>
        <dbReference type="Pfam" id="PF02775"/>
    </source>
</evidence>
<gene>
    <name evidence="7" type="ORF">SI859A1_01376</name>
</gene>
<dbReference type="GO" id="GO:0009097">
    <property type="term" value="P:isoleucine biosynthetic process"/>
    <property type="evidence" value="ECO:0007669"/>
    <property type="project" value="TreeGrafter"/>
</dbReference>